<dbReference type="AlphaFoldDB" id="A0A1A9GI12"/>
<keyword evidence="6 8" id="KW-1133">Transmembrane helix</keyword>
<keyword evidence="7 8" id="KW-0472">Membrane</keyword>
<gene>
    <name evidence="8 10" type="primary">menA</name>
    <name evidence="10" type="ORF">I601_0797</name>
</gene>
<dbReference type="PANTHER" id="PTHR13929:SF0">
    <property type="entry name" value="UBIA PRENYLTRANSFERASE DOMAIN-CONTAINING PROTEIN 1"/>
    <property type="match status" value="1"/>
</dbReference>
<comment type="subcellular location">
    <subcellularLocation>
        <location evidence="8">Cell membrane</location>
        <topology evidence="8">Multi-pass membrane protein</topology>
    </subcellularLocation>
    <subcellularLocation>
        <location evidence="1">Membrane</location>
        <topology evidence="1">Multi-pass membrane protein</topology>
    </subcellularLocation>
</comment>
<evidence type="ECO:0000256" key="4">
    <source>
        <dbReference type="ARBA" id="ARBA00022679"/>
    </source>
</evidence>
<dbReference type="InterPro" id="IPR000537">
    <property type="entry name" value="UbiA_prenyltransferase"/>
</dbReference>
<evidence type="ECO:0000256" key="3">
    <source>
        <dbReference type="ARBA" id="ARBA00022475"/>
    </source>
</evidence>
<organism evidence="10 11">
    <name type="scientific">Nocardioides dokdonensis FR1436</name>
    <dbReference type="NCBI Taxonomy" id="1300347"/>
    <lineage>
        <taxon>Bacteria</taxon>
        <taxon>Bacillati</taxon>
        <taxon>Actinomycetota</taxon>
        <taxon>Actinomycetes</taxon>
        <taxon>Propionibacteriales</taxon>
        <taxon>Nocardioidaceae</taxon>
        <taxon>Nocardioides</taxon>
    </lineage>
</organism>
<evidence type="ECO:0000256" key="7">
    <source>
        <dbReference type="ARBA" id="ARBA00023136"/>
    </source>
</evidence>
<dbReference type="GO" id="GO:0005886">
    <property type="term" value="C:plasma membrane"/>
    <property type="evidence" value="ECO:0007669"/>
    <property type="project" value="UniProtKB-SubCell"/>
</dbReference>
<keyword evidence="4 8" id="KW-0808">Transferase</keyword>
<name>A0A1A9GI12_9ACTN</name>
<dbReference type="STRING" id="1300347.I601_0797"/>
<dbReference type="PIRSF" id="PIRSF005355">
    <property type="entry name" value="UBIAD1"/>
    <property type="match status" value="1"/>
</dbReference>
<dbReference type="PANTHER" id="PTHR13929">
    <property type="entry name" value="1,4-DIHYDROXY-2-NAPHTHOATE OCTAPRENYLTRANSFERASE"/>
    <property type="match status" value="1"/>
</dbReference>
<keyword evidence="2 8" id="KW-0474">Menaquinone biosynthesis</keyword>
<feature type="transmembrane region" description="Helical" evidence="8">
    <location>
        <begin position="136"/>
        <end position="157"/>
    </location>
</feature>
<sequence length="290" mass="29412">MATPAQWLAGARPRTLPAALAPVLAGTGVAAYVDSAVWWKALLALVVSLALQVGVNYANDYSDGVRGTDDDRVGPMRLVGSGAAPAAAVKRAAFLSFGVAAAAGLVLAATTAWWLVAVGVVSVLAAWFYTGGDKPYGYLGLGEVMVFVFFGLVAVVGTTYVQTQTWEPGAFAAAVGIGALACAILVVNNLRDIPTDTVAGKRTLAVLLGDHRTRALYVALVAAAALAVVALAPLTTWWALLGLGFLVAAAPGVRVVRGGASGPGLVPVLQSTGLAELVWAALVAAPLLLL</sequence>
<evidence type="ECO:0000256" key="5">
    <source>
        <dbReference type="ARBA" id="ARBA00022692"/>
    </source>
</evidence>
<dbReference type="NCBIfam" id="TIGR00751">
    <property type="entry name" value="menA"/>
    <property type="match status" value="1"/>
</dbReference>
<keyword evidence="11" id="KW-1185">Reference proteome</keyword>
<accession>A0A1A9GI12</accession>
<dbReference type="NCBIfam" id="NF004751">
    <property type="entry name" value="PRK06080.1-3"/>
    <property type="match status" value="1"/>
</dbReference>
<dbReference type="KEGG" id="ndk:I601_0797"/>
<dbReference type="Proteomes" id="UP000077868">
    <property type="component" value="Chromosome"/>
</dbReference>
<feature type="transmembrane region" description="Helical" evidence="8">
    <location>
        <begin position="215"/>
        <end position="232"/>
    </location>
</feature>
<keyword evidence="5 8" id="KW-0812">Transmembrane</keyword>
<dbReference type="GO" id="GO:0009234">
    <property type="term" value="P:menaquinone biosynthetic process"/>
    <property type="evidence" value="ECO:0007669"/>
    <property type="project" value="UniProtKB-UniRule"/>
</dbReference>
<evidence type="ECO:0000256" key="1">
    <source>
        <dbReference type="ARBA" id="ARBA00004141"/>
    </source>
</evidence>
<evidence type="ECO:0000256" key="8">
    <source>
        <dbReference type="HAMAP-Rule" id="MF_01937"/>
    </source>
</evidence>
<dbReference type="Pfam" id="PF01040">
    <property type="entry name" value="UbiA"/>
    <property type="match status" value="1"/>
</dbReference>
<dbReference type="UniPathway" id="UPA00079">
    <property type="reaction ID" value="UER00168"/>
</dbReference>
<dbReference type="GO" id="GO:0046428">
    <property type="term" value="F:1,4-dihydroxy-2-naphthoate polyprenyltransferase activity"/>
    <property type="evidence" value="ECO:0007669"/>
    <property type="project" value="UniProtKB-UniRule"/>
</dbReference>
<dbReference type="RefSeq" id="WP_068106714.1">
    <property type="nucleotide sequence ID" value="NZ_CP015079.1"/>
</dbReference>
<comment type="function">
    <text evidence="8">Conversion of 1,4-dihydroxy-2-naphthoate (DHNA) to demethylmenaquinone (DMK).</text>
</comment>
<dbReference type="EMBL" id="CP015079">
    <property type="protein sequence ID" value="ANH37243.1"/>
    <property type="molecule type" value="Genomic_DNA"/>
</dbReference>
<feature type="transmembrane region" description="Helical" evidence="8">
    <location>
        <begin position="169"/>
        <end position="187"/>
    </location>
</feature>
<dbReference type="Gene3D" id="1.10.357.140">
    <property type="entry name" value="UbiA prenyltransferase"/>
    <property type="match status" value="1"/>
</dbReference>
<keyword evidence="3 8" id="KW-1003">Cell membrane</keyword>
<comment type="catalytic activity">
    <reaction evidence="8">
        <text>an all-trans-polyprenyl diphosphate + 1,4-dihydroxy-2-naphthoate + H(+) = a 2-demethylmenaquinol + CO2 + diphosphate</text>
        <dbReference type="Rhea" id="RHEA:26478"/>
        <dbReference type="Rhea" id="RHEA-COMP:9563"/>
        <dbReference type="Rhea" id="RHEA-COMP:9564"/>
        <dbReference type="ChEBI" id="CHEBI:11173"/>
        <dbReference type="ChEBI" id="CHEBI:15378"/>
        <dbReference type="ChEBI" id="CHEBI:16526"/>
        <dbReference type="ChEBI" id="CHEBI:33019"/>
        <dbReference type="ChEBI" id="CHEBI:55437"/>
        <dbReference type="ChEBI" id="CHEBI:58914"/>
        <dbReference type="EC" id="2.5.1.74"/>
    </reaction>
</comment>
<feature type="transmembrane region" description="Helical" evidence="8">
    <location>
        <begin position="78"/>
        <end position="106"/>
    </location>
</feature>
<feature type="transmembrane region" description="Helical" evidence="8">
    <location>
        <begin position="112"/>
        <end position="129"/>
    </location>
</feature>
<dbReference type="GO" id="GO:0042371">
    <property type="term" value="P:vitamin K biosynthetic process"/>
    <property type="evidence" value="ECO:0007669"/>
    <property type="project" value="TreeGrafter"/>
</dbReference>
<dbReference type="EC" id="2.5.1.74" evidence="8 9"/>
<comment type="pathway">
    <text evidence="8">Quinol/quinone metabolism; menaquinone biosynthesis; menaquinol from 1,4-dihydroxy-2-naphthoate: step 1/2.</text>
</comment>
<dbReference type="OrthoDB" id="9767568at2"/>
<comment type="similarity">
    <text evidence="8">Belongs to the MenA family. Type 1 subfamily.</text>
</comment>
<dbReference type="PATRIC" id="fig|1300347.3.peg.797"/>
<dbReference type="InterPro" id="IPR026046">
    <property type="entry name" value="UBIAD1"/>
</dbReference>
<proteinExistence type="inferred from homology"/>
<dbReference type="InterPro" id="IPR004657">
    <property type="entry name" value="MenA"/>
</dbReference>
<feature type="transmembrane region" description="Helical" evidence="8">
    <location>
        <begin position="41"/>
        <end position="58"/>
    </location>
</feature>
<dbReference type="InterPro" id="IPR044878">
    <property type="entry name" value="UbiA_sf"/>
</dbReference>
<evidence type="ECO:0000256" key="6">
    <source>
        <dbReference type="ARBA" id="ARBA00022989"/>
    </source>
</evidence>
<evidence type="ECO:0000256" key="2">
    <source>
        <dbReference type="ARBA" id="ARBA00022428"/>
    </source>
</evidence>
<dbReference type="HAMAP" id="MF_01937">
    <property type="entry name" value="MenA_1"/>
    <property type="match status" value="1"/>
</dbReference>
<evidence type="ECO:0000313" key="10">
    <source>
        <dbReference type="EMBL" id="ANH37243.1"/>
    </source>
</evidence>
<evidence type="ECO:0000313" key="11">
    <source>
        <dbReference type="Proteomes" id="UP000077868"/>
    </source>
</evidence>
<evidence type="ECO:0000256" key="9">
    <source>
        <dbReference type="NCBIfam" id="TIGR00751"/>
    </source>
</evidence>
<protein>
    <recommendedName>
        <fullName evidence="8 9">1,4-dihydroxy-2-naphthoate octaprenyltransferase</fullName>
        <shortName evidence="8">DHNA-octaprenyltransferase</shortName>
        <ecNumber evidence="8 9">2.5.1.74</ecNumber>
    </recommendedName>
</protein>
<reference evidence="10 11" key="1">
    <citation type="submission" date="2016-03" db="EMBL/GenBank/DDBJ databases">
        <title>Complete genome sequence of a soil Actinobacterium, Nocardioides dokdonensis FR1436.</title>
        <authorList>
            <person name="Kwon S.-K."/>
            <person name="Kim K."/>
            <person name="Kim J.F."/>
        </authorList>
    </citation>
    <scope>NUCLEOTIDE SEQUENCE [LARGE SCALE GENOMIC DNA]</scope>
    <source>
        <strain evidence="10 11">FR1436</strain>
    </source>
</reference>
<dbReference type="CDD" id="cd13962">
    <property type="entry name" value="PT_UbiA_UBIAD1"/>
    <property type="match status" value="1"/>
</dbReference>